<dbReference type="OMA" id="TAYYRFR"/>
<gene>
    <name evidence="5" type="primary">LOC118426814</name>
</gene>
<dbReference type="KEGG" id="bfo:118426814"/>
<evidence type="ECO:0000313" key="4">
    <source>
        <dbReference type="Proteomes" id="UP000001554"/>
    </source>
</evidence>
<dbReference type="InterPro" id="IPR000315">
    <property type="entry name" value="Znf_B-box"/>
</dbReference>
<feature type="domain" description="CARD" evidence="3">
    <location>
        <begin position="8"/>
        <end position="79"/>
    </location>
</feature>
<feature type="domain" description="B box-type" evidence="2">
    <location>
        <begin position="92"/>
        <end position="126"/>
    </location>
</feature>
<dbReference type="SUPFAM" id="SSF57845">
    <property type="entry name" value="B-box zinc-binding domain"/>
    <property type="match status" value="1"/>
</dbReference>
<dbReference type="PANTHER" id="PTHR15034">
    <property type="entry name" value="DEATH DOMAIN-CONTAINING PROTEIN CRADD"/>
    <property type="match status" value="1"/>
</dbReference>
<dbReference type="SUPFAM" id="SSF47986">
    <property type="entry name" value="DEATH domain"/>
    <property type="match status" value="1"/>
</dbReference>
<dbReference type="Gene3D" id="3.30.160.60">
    <property type="entry name" value="Classic Zinc Finger"/>
    <property type="match status" value="1"/>
</dbReference>
<dbReference type="InterPro" id="IPR011029">
    <property type="entry name" value="DEATH-like_dom_sf"/>
</dbReference>
<evidence type="ECO:0000313" key="5">
    <source>
        <dbReference type="RefSeq" id="XP_035692239.1"/>
    </source>
</evidence>
<dbReference type="Gene3D" id="1.10.533.10">
    <property type="entry name" value="Death Domain, Fas"/>
    <property type="match status" value="1"/>
</dbReference>
<dbReference type="PROSITE" id="PS50209">
    <property type="entry name" value="CARD"/>
    <property type="match status" value="1"/>
</dbReference>
<dbReference type="AlphaFoldDB" id="A0A9J7N6X6"/>
<dbReference type="PROSITE" id="PS50119">
    <property type="entry name" value="ZF_BBOX"/>
    <property type="match status" value="1"/>
</dbReference>
<dbReference type="GeneID" id="118426814"/>
<dbReference type="Proteomes" id="UP000001554">
    <property type="component" value="Chromosome 12"/>
</dbReference>
<keyword evidence="4" id="KW-1185">Reference proteome</keyword>
<evidence type="ECO:0000256" key="1">
    <source>
        <dbReference type="PROSITE-ProRule" id="PRU00024"/>
    </source>
</evidence>
<dbReference type="CDD" id="cd01671">
    <property type="entry name" value="CARD"/>
    <property type="match status" value="1"/>
</dbReference>
<sequence length="346" mass="39914">MDPIGDPRNLLRLNREALVRDIKSINPILDSLFRNGKITEEEMDEIRAETTPQDKVRRLLDVISSKDTTAYYRFREALKISYPHLENILHRCPIHNERLKLYCEVCEHLLCFDCKSGHSTHRCTSITAEADDIRTCYASFIRENRRKISSLHDEELTFQEKQRLCSWAADRQRSLEAKIRTMIEQESNWFTKKIMDRPSTSATLSSLASSVNPVDHQTMEAACPTFDMFHRTGQVLKSNTHCKPSIKITDISKLIRENKWLPHDDLACLQRLMKFITCEKSSLTVWCDAEVIVYGKQMQAVTFTAGDKANKYVVHLRDVPVPSSLSAEHGWCSEQHGDVIIWSKTV</sequence>
<name>A0A9J7N6X6_BRAFL</name>
<keyword evidence="1" id="KW-0479">Metal-binding</keyword>
<protein>
    <submittedName>
        <fullName evidence="5">Uncharacterized protein LOC118426814</fullName>
    </submittedName>
</protein>
<dbReference type="Pfam" id="PF00619">
    <property type="entry name" value="CARD"/>
    <property type="match status" value="1"/>
</dbReference>
<dbReference type="OrthoDB" id="8891580at2759"/>
<reference evidence="4" key="1">
    <citation type="journal article" date="2020" name="Nat. Ecol. Evol.">
        <title>Deeply conserved synteny resolves early events in vertebrate evolution.</title>
        <authorList>
            <person name="Simakov O."/>
            <person name="Marletaz F."/>
            <person name="Yue J.X."/>
            <person name="O'Connell B."/>
            <person name="Jenkins J."/>
            <person name="Brandt A."/>
            <person name="Calef R."/>
            <person name="Tung C.H."/>
            <person name="Huang T.K."/>
            <person name="Schmutz J."/>
            <person name="Satoh N."/>
            <person name="Yu J.K."/>
            <person name="Putnam N.H."/>
            <person name="Green R.E."/>
            <person name="Rokhsar D.S."/>
        </authorList>
    </citation>
    <scope>NUCLEOTIDE SEQUENCE [LARGE SCALE GENOMIC DNA]</scope>
    <source>
        <strain evidence="4">S238N-H82</strain>
    </source>
</reference>
<accession>A0A9J7N6X6</accession>
<dbReference type="GO" id="GO:0005737">
    <property type="term" value="C:cytoplasm"/>
    <property type="evidence" value="ECO:0000318"/>
    <property type="project" value="GO_Central"/>
</dbReference>
<evidence type="ECO:0000259" key="3">
    <source>
        <dbReference type="PROSITE" id="PS50209"/>
    </source>
</evidence>
<dbReference type="Pfam" id="PF00643">
    <property type="entry name" value="zf-B_box"/>
    <property type="match status" value="1"/>
</dbReference>
<dbReference type="GO" id="GO:0002020">
    <property type="term" value="F:protease binding"/>
    <property type="evidence" value="ECO:0007669"/>
    <property type="project" value="InterPro"/>
</dbReference>
<evidence type="ECO:0000259" key="2">
    <source>
        <dbReference type="PROSITE" id="PS50119"/>
    </source>
</evidence>
<dbReference type="CDD" id="cd19756">
    <property type="entry name" value="Bbox2"/>
    <property type="match status" value="1"/>
</dbReference>
<dbReference type="PANTHER" id="PTHR15034:SF5">
    <property type="entry name" value="DEATH DOMAIN-CONTAINING PROTEIN CRADD"/>
    <property type="match status" value="1"/>
</dbReference>
<dbReference type="GO" id="GO:0070513">
    <property type="term" value="F:death domain binding"/>
    <property type="evidence" value="ECO:0007669"/>
    <property type="project" value="InterPro"/>
</dbReference>
<reference evidence="5" key="2">
    <citation type="submission" date="2025-08" db="UniProtKB">
        <authorList>
            <consortium name="RefSeq"/>
        </authorList>
    </citation>
    <scope>IDENTIFICATION</scope>
    <source>
        <strain evidence="5">S238N-H82</strain>
        <tissue evidence="5">Testes</tissue>
    </source>
</reference>
<dbReference type="InterPro" id="IPR001315">
    <property type="entry name" value="CARD"/>
</dbReference>
<dbReference type="InterPro" id="IPR037939">
    <property type="entry name" value="CRADD"/>
</dbReference>
<dbReference type="SMART" id="SM00336">
    <property type="entry name" value="BBOX"/>
    <property type="match status" value="1"/>
</dbReference>
<dbReference type="RefSeq" id="XP_035692239.1">
    <property type="nucleotide sequence ID" value="XM_035836346.1"/>
</dbReference>
<proteinExistence type="predicted"/>
<keyword evidence="1" id="KW-0863">Zinc-finger</keyword>
<dbReference type="GO" id="GO:0008270">
    <property type="term" value="F:zinc ion binding"/>
    <property type="evidence" value="ECO:0007669"/>
    <property type="project" value="UniProtKB-KW"/>
</dbReference>
<organism evidence="4 5">
    <name type="scientific">Branchiostoma floridae</name>
    <name type="common">Florida lancelet</name>
    <name type="synonym">Amphioxus</name>
    <dbReference type="NCBI Taxonomy" id="7739"/>
    <lineage>
        <taxon>Eukaryota</taxon>
        <taxon>Metazoa</taxon>
        <taxon>Chordata</taxon>
        <taxon>Cephalochordata</taxon>
        <taxon>Leptocardii</taxon>
        <taxon>Amphioxiformes</taxon>
        <taxon>Branchiostomatidae</taxon>
        <taxon>Branchiostoma</taxon>
    </lineage>
</organism>
<keyword evidence="1" id="KW-0862">Zinc</keyword>
<dbReference type="GO" id="GO:2001235">
    <property type="term" value="P:positive regulation of apoptotic signaling pathway"/>
    <property type="evidence" value="ECO:0000318"/>
    <property type="project" value="GO_Central"/>
</dbReference>